<protein>
    <submittedName>
        <fullName evidence="1">Uncharacterized protein</fullName>
    </submittedName>
</protein>
<dbReference type="AlphaFoldDB" id="A0A8X6MX74"/>
<name>A0A8X6MX74_NEPPI</name>
<accession>A0A8X6MX74</accession>
<evidence type="ECO:0000313" key="1">
    <source>
        <dbReference type="EMBL" id="GFS82310.1"/>
    </source>
</evidence>
<evidence type="ECO:0000313" key="2">
    <source>
        <dbReference type="Proteomes" id="UP000887013"/>
    </source>
</evidence>
<dbReference type="Proteomes" id="UP000887013">
    <property type="component" value="Unassembled WGS sequence"/>
</dbReference>
<dbReference type="OrthoDB" id="6424778at2759"/>
<organism evidence="1 2">
    <name type="scientific">Nephila pilipes</name>
    <name type="common">Giant wood spider</name>
    <name type="synonym">Nephila maculata</name>
    <dbReference type="NCBI Taxonomy" id="299642"/>
    <lineage>
        <taxon>Eukaryota</taxon>
        <taxon>Metazoa</taxon>
        <taxon>Ecdysozoa</taxon>
        <taxon>Arthropoda</taxon>
        <taxon>Chelicerata</taxon>
        <taxon>Arachnida</taxon>
        <taxon>Araneae</taxon>
        <taxon>Araneomorphae</taxon>
        <taxon>Entelegynae</taxon>
        <taxon>Araneoidea</taxon>
        <taxon>Nephilidae</taxon>
        <taxon>Nephila</taxon>
    </lineage>
</organism>
<reference evidence="1" key="1">
    <citation type="submission" date="2020-08" db="EMBL/GenBank/DDBJ databases">
        <title>Multicomponent nature underlies the extraordinary mechanical properties of spider dragline silk.</title>
        <authorList>
            <person name="Kono N."/>
            <person name="Nakamura H."/>
            <person name="Mori M."/>
            <person name="Yoshida Y."/>
            <person name="Ohtoshi R."/>
            <person name="Malay A.D."/>
            <person name="Moran D.A.P."/>
            <person name="Tomita M."/>
            <person name="Numata K."/>
            <person name="Arakawa K."/>
        </authorList>
    </citation>
    <scope>NUCLEOTIDE SEQUENCE</scope>
</reference>
<comment type="caution">
    <text evidence="1">The sequence shown here is derived from an EMBL/GenBank/DDBJ whole genome shotgun (WGS) entry which is preliminary data.</text>
</comment>
<sequence length="139" mass="16182">MERYGYLIVESSGTNTYHIHIILYRDIVSCVKRATEQKIDDRNIISYFKILKNSDIVKYFHDVKKDQNYSFTYLHQPSLSEPYYNCCGANKLYKDYLQCVIDVKSSNTKVPNIPGHLLKIGYLRILNAAELLLDLHATI</sequence>
<dbReference type="EMBL" id="BMAW01097952">
    <property type="protein sequence ID" value="GFS82310.1"/>
    <property type="molecule type" value="Genomic_DNA"/>
</dbReference>
<keyword evidence="2" id="KW-1185">Reference proteome</keyword>
<proteinExistence type="predicted"/>
<gene>
    <name evidence="1" type="primary">AVEN_139318_1</name>
    <name evidence="1" type="ORF">NPIL_308711</name>
</gene>